<keyword evidence="2" id="KW-1185">Reference proteome</keyword>
<dbReference type="OrthoDB" id="58366at2759"/>
<feature type="non-terminal residue" evidence="1">
    <location>
        <position position="1"/>
    </location>
</feature>
<sequence>KHEGRGAAAISAAELKHADLKHTEVKEHAAGGPSADELKPIVALYERHGGDVRAIFEELGEHPGKALKHPPSDAADFARRYLGGGYTYTESAAAE</sequence>
<accession>A0A835Z1L6</accession>
<evidence type="ECO:0000313" key="2">
    <source>
        <dbReference type="Proteomes" id="UP000664859"/>
    </source>
</evidence>
<protein>
    <submittedName>
        <fullName evidence="1">Uncharacterized protein</fullName>
    </submittedName>
</protein>
<proteinExistence type="predicted"/>
<dbReference type="Proteomes" id="UP000664859">
    <property type="component" value="Unassembled WGS sequence"/>
</dbReference>
<name>A0A835Z1L6_9STRA</name>
<evidence type="ECO:0000313" key="1">
    <source>
        <dbReference type="EMBL" id="KAG5181309.1"/>
    </source>
</evidence>
<comment type="caution">
    <text evidence="1">The sequence shown here is derived from an EMBL/GenBank/DDBJ whole genome shotgun (WGS) entry which is preliminary data.</text>
</comment>
<gene>
    <name evidence="1" type="ORF">JKP88DRAFT_321721</name>
</gene>
<reference evidence="1" key="1">
    <citation type="submission" date="2021-02" db="EMBL/GenBank/DDBJ databases">
        <title>First Annotated Genome of the Yellow-green Alga Tribonema minus.</title>
        <authorList>
            <person name="Mahan K.M."/>
        </authorList>
    </citation>
    <scope>NUCLEOTIDE SEQUENCE</scope>
    <source>
        <strain evidence="1">UTEX B ZZ1240</strain>
    </source>
</reference>
<dbReference type="EMBL" id="JAFCMP010000334">
    <property type="protein sequence ID" value="KAG5181309.1"/>
    <property type="molecule type" value="Genomic_DNA"/>
</dbReference>
<organism evidence="1 2">
    <name type="scientific">Tribonema minus</name>
    <dbReference type="NCBI Taxonomy" id="303371"/>
    <lineage>
        <taxon>Eukaryota</taxon>
        <taxon>Sar</taxon>
        <taxon>Stramenopiles</taxon>
        <taxon>Ochrophyta</taxon>
        <taxon>PX clade</taxon>
        <taxon>Xanthophyceae</taxon>
        <taxon>Tribonematales</taxon>
        <taxon>Tribonemataceae</taxon>
        <taxon>Tribonema</taxon>
    </lineage>
</organism>
<feature type="non-terminal residue" evidence="1">
    <location>
        <position position="95"/>
    </location>
</feature>
<dbReference type="AlphaFoldDB" id="A0A835Z1L6"/>